<organism evidence="2 3">
    <name type="scientific">Sphingomonas desiccabilis</name>
    <dbReference type="NCBI Taxonomy" id="429134"/>
    <lineage>
        <taxon>Bacteria</taxon>
        <taxon>Pseudomonadati</taxon>
        <taxon>Pseudomonadota</taxon>
        <taxon>Alphaproteobacteria</taxon>
        <taxon>Sphingomonadales</taxon>
        <taxon>Sphingomonadaceae</taxon>
        <taxon>Sphingomonas</taxon>
    </lineage>
</organism>
<keyword evidence="1" id="KW-1133">Transmembrane helix</keyword>
<feature type="transmembrane region" description="Helical" evidence="1">
    <location>
        <begin position="37"/>
        <end position="60"/>
    </location>
</feature>
<keyword evidence="3" id="KW-1185">Reference proteome</keyword>
<proteinExistence type="predicted"/>
<comment type="caution">
    <text evidence="2">The sequence shown here is derived from an EMBL/GenBank/DDBJ whole genome shotgun (WGS) entry which is preliminary data.</text>
</comment>
<keyword evidence="1" id="KW-0472">Membrane</keyword>
<keyword evidence="1" id="KW-0812">Transmembrane</keyword>
<evidence type="ECO:0000313" key="3">
    <source>
        <dbReference type="Proteomes" id="UP000292347"/>
    </source>
</evidence>
<protein>
    <submittedName>
        <fullName evidence="2">Uncharacterized protein</fullName>
    </submittedName>
</protein>
<name>A0A4Q2J1F0_9SPHN</name>
<reference evidence="2 3" key="1">
    <citation type="submission" date="2019-01" db="EMBL/GenBank/DDBJ databases">
        <title>Sphingomonas mucosissima sp. nov. and Sphingomonas desiccabilis sp. nov., from biological soil crusts in the Colorado Plateau, USA.</title>
        <authorList>
            <person name="Zhu D."/>
        </authorList>
    </citation>
    <scope>NUCLEOTIDE SEQUENCE [LARGE SCALE GENOMIC DNA]</scope>
    <source>
        <strain evidence="2 3">CP1D</strain>
    </source>
</reference>
<dbReference type="AlphaFoldDB" id="A0A4Q2J1F0"/>
<evidence type="ECO:0000313" key="2">
    <source>
        <dbReference type="EMBL" id="RXZ35648.1"/>
    </source>
</evidence>
<evidence type="ECO:0000256" key="1">
    <source>
        <dbReference type="SAM" id="Phobius"/>
    </source>
</evidence>
<gene>
    <name evidence="2" type="ORF">EO081_03305</name>
</gene>
<accession>A0A4Q2J1F0</accession>
<sequence>MAANRAPAVSAQAPTLGVRAAAVNRTVVPTNAEASNLAGGGILIGVLALVAVGLGIYVAVDEDDDAPASV</sequence>
<dbReference type="Proteomes" id="UP000292347">
    <property type="component" value="Unassembled WGS sequence"/>
</dbReference>
<dbReference type="EMBL" id="SDPT01000001">
    <property type="protein sequence ID" value="RXZ35648.1"/>
    <property type="molecule type" value="Genomic_DNA"/>
</dbReference>